<proteinExistence type="predicted"/>
<organism evidence="2 3">
    <name type="scientific">Ambrosia artemisiifolia</name>
    <name type="common">Common ragweed</name>
    <dbReference type="NCBI Taxonomy" id="4212"/>
    <lineage>
        <taxon>Eukaryota</taxon>
        <taxon>Viridiplantae</taxon>
        <taxon>Streptophyta</taxon>
        <taxon>Embryophyta</taxon>
        <taxon>Tracheophyta</taxon>
        <taxon>Spermatophyta</taxon>
        <taxon>Magnoliopsida</taxon>
        <taxon>eudicotyledons</taxon>
        <taxon>Gunneridae</taxon>
        <taxon>Pentapetalae</taxon>
        <taxon>asterids</taxon>
        <taxon>campanulids</taxon>
        <taxon>Asterales</taxon>
        <taxon>Asteraceae</taxon>
        <taxon>Asteroideae</taxon>
        <taxon>Heliantheae alliance</taxon>
        <taxon>Heliantheae</taxon>
        <taxon>Ambrosia</taxon>
    </lineage>
</organism>
<comment type="caution">
    <text evidence="2">The sequence shown here is derived from an EMBL/GenBank/DDBJ whole genome shotgun (WGS) entry which is preliminary data.</text>
</comment>
<keyword evidence="3" id="KW-1185">Reference proteome</keyword>
<feature type="region of interest" description="Disordered" evidence="1">
    <location>
        <begin position="25"/>
        <end position="47"/>
    </location>
</feature>
<evidence type="ECO:0000256" key="1">
    <source>
        <dbReference type="SAM" id="MobiDB-lite"/>
    </source>
</evidence>
<name>A0AAD5CQM2_AMBAR</name>
<dbReference type="EMBL" id="JAMZMK010006985">
    <property type="protein sequence ID" value="KAI7746416.1"/>
    <property type="molecule type" value="Genomic_DNA"/>
</dbReference>
<accession>A0AAD5CQM2</accession>
<reference evidence="2" key="1">
    <citation type="submission" date="2022-06" db="EMBL/GenBank/DDBJ databases">
        <title>Uncovering the hologenomic basis of an extraordinary plant invasion.</title>
        <authorList>
            <person name="Bieker V.C."/>
            <person name="Martin M.D."/>
            <person name="Gilbert T."/>
            <person name="Hodgins K."/>
            <person name="Battlay P."/>
            <person name="Petersen B."/>
            <person name="Wilson J."/>
        </authorList>
    </citation>
    <scope>NUCLEOTIDE SEQUENCE</scope>
    <source>
        <strain evidence="2">AA19_3_7</strain>
        <tissue evidence="2">Leaf</tissue>
    </source>
</reference>
<protein>
    <submittedName>
        <fullName evidence="2">Uncharacterized protein</fullName>
    </submittedName>
</protein>
<evidence type="ECO:0000313" key="2">
    <source>
        <dbReference type="EMBL" id="KAI7746416.1"/>
    </source>
</evidence>
<sequence>MASFLQRLIRKQSLTKTLITDLNKQVPSSSTHLSKPKPDPPTLTTPFFTNLPKTTDESYLHPHSPTVYPSFSFEAFLNPIVSLPEDDVVSDS</sequence>
<evidence type="ECO:0000313" key="3">
    <source>
        <dbReference type="Proteomes" id="UP001206925"/>
    </source>
</evidence>
<gene>
    <name evidence="2" type="ORF">M8C21_033646</name>
</gene>
<dbReference type="AlphaFoldDB" id="A0AAD5CQM2"/>
<dbReference type="Proteomes" id="UP001206925">
    <property type="component" value="Unassembled WGS sequence"/>
</dbReference>